<evidence type="ECO:0008006" key="4">
    <source>
        <dbReference type="Google" id="ProtNLM"/>
    </source>
</evidence>
<organism evidence="2 3">
    <name type="scientific">Letharia lupina</name>
    <dbReference type="NCBI Taxonomy" id="560253"/>
    <lineage>
        <taxon>Eukaryota</taxon>
        <taxon>Fungi</taxon>
        <taxon>Dikarya</taxon>
        <taxon>Ascomycota</taxon>
        <taxon>Pezizomycotina</taxon>
        <taxon>Lecanoromycetes</taxon>
        <taxon>OSLEUM clade</taxon>
        <taxon>Lecanoromycetidae</taxon>
        <taxon>Lecanorales</taxon>
        <taxon>Lecanorineae</taxon>
        <taxon>Parmeliaceae</taxon>
        <taxon>Letharia</taxon>
    </lineage>
</organism>
<dbReference type="InterPro" id="IPR001128">
    <property type="entry name" value="Cyt_P450"/>
</dbReference>
<keyword evidence="1" id="KW-0479">Metal-binding</keyword>
<dbReference type="EMBL" id="JACCJB010000008">
    <property type="protein sequence ID" value="KAF6225106.1"/>
    <property type="molecule type" value="Genomic_DNA"/>
</dbReference>
<protein>
    <recommendedName>
        <fullName evidence="4">Cytochrome P450</fullName>
    </recommendedName>
</protein>
<dbReference type="PRINTS" id="PR00463">
    <property type="entry name" value="EP450I"/>
</dbReference>
<gene>
    <name evidence="2" type="ORF">HO133_010302</name>
</gene>
<dbReference type="GO" id="GO:0020037">
    <property type="term" value="F:heme binding"/>
    <property type="evidence" value="ECO:0007669"/>
    <property type="project" value="InterPro"/>
</dbReference>
<dbReference type="AlphaFoldDB" id="A0A8H6CL45"/>
<dbReference type="InterPro" id="IPR053007">
    <property type="entry name" value="CYP450_monoxygenase_sec-met"/>
</dbReference>
<dbReference type="Proteomes" id="UP000593566">
    <property type="component" value="Unassembled WGS sequence"/>
</dbReference>
<dbReference type="SUPFAM" id="SSF48264">
    <property type="entry name" value="Cytochrome P450"/>
    <property type="match status" value="1"/>
</dbReference>
<dbReference type="PANTHER" id="PTHR47582">
    <property type="entry name" value="P450, PUTATIVE (EUROFUNG)-RELATED"/>
    <property type="match status" value="1"/>
</dbReference>
<dbReference type="GeneID" id="59338693"/>
<keyword evidence="1" id="KW-0349">Heme</keyword>
<evidence type="ECO:0000313" key="3">
    <source>
        <dbReference type="Proteomes" id="UP000593566"/>
    </source>
</evidence>
<reference evidence="2 3" key="1">
    <citation type="journal article" date="2020" name="Genomics">
        <title>Complete, high-quality genomes from long-read metagenomic sequencing of two wolf lichen thalli reveals enigmatic genome architecture.</title>
        <authorList>
            <person name="McKenzie S.K."/>
            <person name="Walston R.F."/>
            <person name="Allen J.L."/>
        </authorList>
    </citation>
    <scope>NUCLEOTIDE SEQUENCE [LARGE SCALE GENOMIC DNA]</scope>
    <source>
        <strain evidence="2">WasteWater1</strain>
    </source>
</reference>
<evidence type="ECO:0000313" key="2">
    <source>
        <dbReference type="EMBL" id="KAF6225106.1"/>
    </source>
</evidence>
<comment type="caution">
    <text evidence="2">The sequence shown here is derived from an EMBL/GenBank/DDBJ whole genome shotgun (WGS) entry which is preliminary data.</text>
</comment>
<dbReference type="InterPro" id="IPR036396">
    <property type="entry name" value="Cyt_P450_sf"/>
</dbReference>
<dbReference type="GO" id="GO:0016705">
    <property type="term" value="F:oxidoreductase activity, acting on paired donors, with incorporation or reduction of molecular oxygen"/>
    <property type="evidence" value="ECO:0007669"/>
    <property type="project" value="InterPro"/>
</dbReference>
<sequence length="324" mass="36353">MTQVIQSRSKYTGLGWISVLVMANMGGQPKKATGFYSRVSIVPTYIFLKYNFPRIFARRGAEAREKVVDAFVEYDENGGFETAGRLARDRAKVLEKTRLDRRELARMAMSQSVGQSDNSATVTFAILSFILHDPELLARIRSELDEHVTKHDDQGRRSVDTLRIGRDCPLLLSTFHEVLRWTAVGVTIRRIEQDYPLTTEEDNTEYFLRKGNFIWGSGVAIRTSSSSYKDADKFIPNRFLGVRYPETQMPDIFRAFGGGGNICLGRHFARTIVPGAVGTLLMAFDFEPFDGKPLCVPNRKDLMLGHATPNPFGNTIATVKARGA</sequence>
<keyword evidence="3" id="KW-1185">Reference proteome</keyword>
<dbReference type="InterPro" id="IPR002401">
    <property type="entry name" value="Cyt_P450_E_grp-I"/>
</dbReference>
<evidence type="ECO:0000256" key="1">
    <source>
        <dbReference type="PIRSR" id="PIRSR602401-1"/>
    </source>
</evidence>
<dbReference type="GO" id="GO:0005506">
    <property type="term" value="F:iron ion binding"/>
    <property type="evidence" value="ECO:0007669"/>
    <property type="project" value="InterPro"/>
</dbReference>
<dbReference type="Pfam" id="PF00067">
    <property type="entry name" value="p450"/>
    <property type="match status" value="1"/>
</dbReference>
<comment type="cofactor">
    <cofactor evidence="1">
        <name>heme</name>
        <dbReference type="ChEBI" id="CHEBI:30413"/>
    </cofactor>
</comment>
<dbReference type="PANTHER" id="PTHR47582:SF1">
    <property type="entry name" value="P450, PUTATIVE (EUROFUNG)-RELATED"/>
    <property type="match status" value="1"/>
</dbReference>
<name>A0A8H6CL45_9LECA</name>
<proteinExistence type="predicted"/>
<dbReference type="Gene3D" id="1.10.630.10">
    <property type="entry name" value="Cytochrome P450"/>
    <property type="match status" value="1"/>
</dbReference>
<dbReference type="RefSeq" id="XP_037153973.1">
    <property type="nucleotide sequence ID" value="XM_037301156.1"/>
</dbReference>
<accession>A0A8H6CL45</accession>
<dbReference type="GO" id="GO:0004497">
    <property type="term" value="F:monooxygenase activity"/>
    <property type="evidence" value="ECO:0007669"/>
    <property type="project" value="InterPro"/>
</dbReference>
<keyword evidence="1" id="KW-0408">Iron</keyword>
<feature type="binding site" description="axial binding residue" evidence="1">
    <location>
        <position position="263"/>
    </location>
    <ligand>
        <name>heme</name>
        <dbReference type="ChEBI" id="CHEBI:30413"/>
    </ligand>
    <ligandPart>
        <name>Fe</name>
        <dbReference type="ChEBI" id="CHEBI:18248"/>
    </ligandPart>
</feature>